<organism evidence="1">
    <name type="scientific">marine sediment metagenome</name>
    <dbReference type="NCBI Taxonomy" id="412755"/>
    <lineage>
        <taxon>unclassified sequences</taxon>
        <taxon>metagenomes</taxon>
        <taxon>ecological metagenomes</taxon>
    </lineage>
</organism>
<dbReference type="EMBL" id="LAZR01000754">
    <property type="protein sequence ID" value="KKN58616.1"/>
    <property type="molecule type" value="Genomic_DNA"/>
</dbReference>
<comment type="caution">
    <text evidence="1">The sequence shown here is derived from an EMBL/GenBank/DDBJ whole genome shotgun (WGS) entry which is preliminary data.</text>
</comment>
<proteinExistence type="predicted"/>
<dbReference type="AlphaFoldDB" id="A0A0F9UBH9"/>
<name>A0A0F9UBH9_9ZZZZ</name>
<gene>
    <name evidence="1" type="ORF">LCGC14_0550350</name>
</gene>
<evidence type="ECO:0000313" key="1">
    <source>
        <dbReference type="EMBL" id="KKN58616.1"/>
    </source>
</evidence>
<reference evidence="1" key="1">
    <citation type="journal article" date="2015" name="Nature">
        <title>Complex archaea that bridge the gap between prokaryotes and eukaryotes.</title>
        <authorList>
            <person name="Spang A."/>
            <person name="Saw J.H."/>
            <person name="Jorgensen S.L."/>
            <person name="Zaremba-Niedzwiedzka K."/>
            <person name="Martijn J."/>
            <person name="Lind A.E."/>
            <person name="van Eijk R."/>
            <person name="Schleper C."/>
            <person name="Guy L."/>
            <person name="Ettema T.J."/>
        </authorList>
    </citation>
    <scope>NUCLEOTIDE SEQUENCE</scope>
</reference>
<protein>
    <submittedName>
        <fullName evidence="1">Uncharacterized protein</fullName>
    </submittedName>
</protein>
<sequence length="143" mass="16700">MKNKTLLGEKYRLEVRWEKVIYERKEGAKLKGCYFSGPVIGEVNQMEQEDSIALDFGNQYCIFVPQYYVARLSWKGVVHTPTKIYLDNVVLFNKFINSIPNLNDDDFIVVNTKDHTDTKHEYHLMYPAYLINGDGDLHNFGKE</sequence>
<accession>A0A0F9UBH9</accession>